<proteinExistence type="predicted"/>
<organism evidence="1 2">
    <name type="scientific">Tunturiibacter gelidiferens</name>
    <dbReference type="NCBI Taxonomy" id="3069689"/>
    <lineage>
        <taxon>Bacteria</taxon>
        <taxon>Pseudomonadati</taxon>
        <taxon>Acidobacteriota</taxon>
        <taxon>Terriglobia</taxon>
        <taxon>Terriglobales</taxon>
        <taxon>Acidobacteriaceae</taxon>
        <taxon>Tunturiibacter</taxon>
    </lineage>
</organism>
<protein>
    <submittedName>
        <fullName evidence="1">Uncharacterized protein</fullName>
    </submittedName>
</protein>
<evidence type="ECO:0000313" key="2">
    <source>
        <dbReference type="Proteomes" id="UP000569005"/>
    </source>
</evidence>
<gene>
    <name evidence="1" type="ORF">HDF13_000368</name>
</gene>
<dbReference type="Proteomes" id="UP000569005">
    <property type="component" value="Unassembled WGS sequence"/>
</dbReference>
<keyword evidence="2" id="KW-1185">Reference proteome</keyword>
<name>A0ACC5NU12_9BACT</name>
<comment type="caution">
    <text evidence="1">The sequence shown here is derived from an EMBL/GenBank/DDBJ whole genome shotgun (WGS) entry which is preliminary data.</text>
</comment>
<reference evidence="1" key="1">
    <citation type="submission" date="2020-08" db="EMBL/GenBank/DDBJ databases">
        <title>Genomic Encyclopedia of Type Strains, Phase IV (KMG-V): Genome sequencing to study the core and pangenomes of soil and plant-associated prokaryotes.</title>
        <authorList>
            <person name="Whitman W."/>
        </authorList>
    </citation>
    <scope>NUCLEOTIDE SEQUENCE</scope>
    <source>
        <strain evidence="1">M8UP15</strain>
    </source>
</reference>
<sequence length="84" mass="9869">MRDNRSQERKWQTRRARISIWFFCGILMLADGLVLLGQGLFEWFGHEPETVLANLQPTLWWGVLLTLFGAFYTVRFRPTAHSVD</sequence>
<evidence type="ECO:0000313" key="1">
    <source>
        <dbReference type="EMBL" id="MBB5338035.1"/>
    </source>
</evidence>
<accession>A0ACC5NU12</accession>
<dbReference type="EMBL" id="JACHEA010000001">
    <property type="protein sequence ID" value="MBB5338035.1"/>
    <property type="molecule type" value="Genomic_DNA"/>
</dbReference>